<dbReference type="InterPro" id="IPR014048">
    <property type="entry name" value="MethylDNA_cys_MeTrfase_DNA-bd"/>
</dbReference>
<dbReference type="Gene3D" id="1.10.10.10">
    <property type="entry name" value="Winged helix-like DNA-binding domain superfamily/Winged helix DNA-binding domain"/>
    <property type="match status" value="1"/>
</dbReference>
<dbReference type="GO" id="GO:0006281">
    <property type="term" value="P:DNA repair"/>
    <property type="evidence" value="ECO:0007669"/>
    <property type="project" value="UniProtKB-KW"/>
</dbReference>
<sequence length="99" mass="11037">MTLSTRVYTKLLQVPEGKVTTYGDLAKAVGLENGQRIIGTIMKKNPFPGIVPCHRVVKSDSKIGGFVYGERVKSQMLVKEGIKIKDGKIVDFAKEKFYF</sequence>
<organism evidence="8">
    <name type="scientific">uncultured marine thaumarchaeote KM3_190_E06</name>
    <dbReference type="NCBI Taxonomy" id="1456078"/>
    <lineage>
        <taxon>Archaea</taxon>
        <taxon>Nitrososphaerota</taxon>
        <taxon>environmental samples</taxon>
    </lineage>
</organism>
<keyword evidence="4" id="KW-0227">DNA damage</keyword>
<evidence type="ECO:0000256" key="4">
    <source>
        <dbReference type="ARBA" id="ARBA00022763"/>
    </source>
</evidence>
<reference evidence="8" key="1">
    <citation type="journal article" date="2014" name="Genome Biol. Evol.">
        <title>Pangenome evidence for extensive interdomain horizontal transfer affecting lineage core and shell genes in uncultured planktonic thaumarchaeota and euryarchaeota.</title>
        <authorList>
            <person name="Deschamps P."/>
            <person name="Zivanovic Y."/>
            <person name="Moreira D."/>
            <person name="Rodriguez-Valera F."/>
            <person name="Lopez-Garcia P."/>
        </authorList>
    </citation>
    <scope>NUCLEOTIDE SEQUENCE</scope>
</reference>
<accession>A0A075GVC4</accession>
<protein>
    <submittedName>
        <fullName evidence="8">Methylated-DNA--protein-cysteine methyltransferase (MGMT, ogt)</fullName>
        <ecNumber evidence="8">2.1.1.63</ecNumber>
    </submittedName>
</protein>
<evidence type="ECO:0000256" key="5">
    <source>
        <dbReference type="ARBA" id="ARBA00023204"/>
    </source>
</evidence>
<evidence type="ECO:0000259" key="7">
    <source>
        <dbReference type="Pfam" id="PF01035"/>
    </source>
</evidence>
<dbReference type="CDD" id="cd06445">
    <property type="entry name" value="ATase"/>
    <property type="match status" value="1"/>
</dbReference>
<dbReference type="NCBIfam" id="TIGR00589">
    <property type="entry name" value="ogt"/>
    <property type="match status" value="1"/>
</dbReference>
<dbReference type="Pfam" id="PF01035">
    <property type="entry name" value="DNA_binding_1"/>
    <property type="match status" value="1"/>
</dbReference>
<comment type="catalytic activity">
    <reaction evidence="6">
        <text>a 6-O-methyl-2'-deoxyguanosine in DNA + L-cysteinyl-[protein] = S-methyl-L-cysteinyl-[protein] + a 2'-deoxyguanosine in DNA</text>
        <dbReference type="Rhea" id="RHEA:24000"/>
        <dbReference type="Rhea" id="RHEA-COMP:10131"/>
        <dbReference type="Rhea" id="RHEA-COMP:10132"/>
        <dbReference type="Rhea" id="RHEA-COMP:11367"/>
        <dbReference type="Rhea" id="RHEA-COMP:11368"/>
        <dbReference type="ChEBI" id="CHEBI:29950"/>
        <dbReference type="ChEBI" id="CHEBI:82612"/>
        <dbReference type="ChEBI" id="CHEBI:85445"/>
        <dbReference type="ChEBI" id="CHEBI:85448"/>
        <dbReference type="EC" id="2.1.1.63"/>
    </reaction>
</comment>
<dbReference type="PANTHER" id="PTHR10815:SF13">
    <property type="entry name" value="METHYLATED-DNA--PROTEIN-CYSTEINE METHYLTRANSFERASE"/>
    <property type="match status" value="1"/>
</dbReference>
<keyword evidence="2 8" id="KW-0489">Methyltransferase</keyword>
<keyword evidence="3 8" id="KW-0808">Transferase</keyword>
<evidence type="ECO:0000256" key="3">
    <source>
        <dbReference type="ARBA" id="ARBA00022679"/>
    </source>
</evidence>
<gene>
    <name evidence="8" type="primary">MGMT</name>
    <name evidence="8" type="synonym">ogt</name>
</gene>
<keyword evidence="5" id="KW-0234">DNA repair</keyword>
<evidence type="ECO:0000256" key="2">
    <source>
        <dbReference type="ARBA" id="ARBA00022603"/>
    </source>
</evidence>
<evidence type="ECO:0000256" key="1">
    <source>
        <dbReference type="ARBA" id="ARBA00001286"/>
    </source>
</evidence>
<dbReference type="GO" id="GO:0032259">
    <property type="term" value="P:methylation"/>
    <property type="evidence" value="ECO:0007669"/>
    <property type="project" value="UniProtKB-KW"/>
</dbReference>
<dbReference type="InterPro" id="IPR036388">
    <property type="entry name" value="WH-like_DNA-bd_sf"/>
</dbReference>
<name>A0A075GVC4_9ARCH</name>
<comment type="catalytic activity">
    <reaction evidence="1">
        <text>a 4-O-methyl-thymidine in DNA + L-cysteinyl-[protein] = a thymidine in DNA + S-methyl-L-cysteinyl-[protein]</text>
        <dbReference type="Rhea" id="RHEA:53428"/>
        <dbReference type="Rhea" id="RHEA-COMP:10131"/>
        <dbReference type="Rhea" id="RHEA-COMP:10132"/>
        <dbReference type="Rhea" id="RHEA-COMP:13555"/>
        <dbReference type="Rhea" id="RHEA-COMP:13556"/>
        <dbReference type="ChEBI" id="CHEBI:29950"/>
        <dbReference type="ChEBI" id="CHEBI:82612"/>
        <dbReference type="ChEBI" id="CHEBI:137386"/>
        <dbReference type="ChEBI" id="CHEBI:137387"/>
        <dbReference type="EC" id="2.1.1.63"/>
    </reaction>
</comment>
<feature type="domain" description="Methylated-DNA-[protein]-cysteine S-methyltransferase DNA binding" evidence="7">
    <location>
        <begin position="4"/>
        <end position="82"/>
    </location>
</feature>
<dbReference type="EC" id="2.1.1.63" evidence="8"/>
<dbReference type="AlphaFoldDB" id="A0A075GVC4"/>
<dbReference type="PROSITE" id="PS00374">
    <property type="entry name" value="MGMT"/>
    <property type="match status" value="1"/>
</dbReference>
<proteinExistence type="predicted"/>
<dbReference type="InterPro" id="IPR036217">
    <property type="entry name" value="MethylDNA_cys_MeTrfase_DNAb"/>
</dbReference>
<dbReference type="PANTHER" id="PTHR10815">
    <property type="entry name" value="METHYLATED-DNA--PROTEIN-CYSTEINE METHYLTRANSFERASE"/>
    <property type="match status" value="1"/>
</dbReference>
<evidence type="ECO:0000256" key="6">
    <source>
        <dbReference type="ARBA" id="ARBA00049348"/>
    </source>
</evidence>
<dbReference type="GO" id="GO:0003908">
    <property type="term" value="F:methylated-DNA-[protein]-cysteine S-methyltransferase activity"/>
    <property type="evidence" value="ECO:0007669"/>
    <property type="project" value="UniProtKB-EC"/>
</dbReference>
<dbReference type="FunFam" id="1.10.10.10:FF:000787">
    <property type="entry name" value="Methylated-DNA--protein-cysteine methyltransferase"/>
    <property type="match status" value="1"/>
</dbReference>
<evidence type="ECO:0000313" key="8">
    <source>
        <dbReference type="EMBL" id="AIF06262.1"/>
    </source>
</evidence>
<dbReference type="InterPro" id="IPR001497">
    <property type="entry name" value="MethylDNA_cys_MeTrfase_AS"/>
</dbReference>
<dbReference type="SUPFAM" id="SSF46767">
    <property type="entry name" value="Methylated DNA-protein cysteine methyltransferase, C-terminal domain"/>
    <property type="match status" value="1"/>
</dbReference>
<dbReference type="EMBL" id="KF900765">
    <property type="protein sequence ID" value="AIF06262.1"/>
    <property type="molecule type" value="Genomic_DNA"/>
</dbReference>